<evidence type="ECO:0000256" key="1">
    <source>
        <dbReference type="ARBA" id="ARBA00006484"/>
    </source>
</evidence>
<dbReference type="EMBL" id="FNBE01000016">
    <property type="protein sequence ID" value="SDG89373.1"/>
    <property type="molecule type" value="Genomic_DNA"/>
</dbReference>
<dbReference type="AlphaFoldDB" id="A0A1G7XZ55"/>
<dbReference type="Pfam" id="PF13561">
    <property type="entry name" value="adh_short_C2"/>
    <property type="match status" value="1"/>
</dbReference>
<dbReference type="PANTHER" id="PTHR42760">
    <property type="entry name" value="SHORT-CHAIN DEHYDROGENASES/REDUCTASES FAMILY MEMBER"/>
    <property type="match status" value="1"/>
</dbReference>
<dbReference type="SUPFAM" id="SSF51735">
    <property type="entry name" value="NAD(P)-binding Rossmann-fold domains"/>
    <property type="match status" value="1"/>
</dbReference>
<evidence type="ECO:0000313" key="4">
    <source>
        <dbReference type="EMBL" id="SDG89373.1"/>
    </source>
</evidence>
<dbReference type="PRINTS" id="PR00080">
    <property type="entry name" value="SDRFAMILY"/>
</dbReference>
<dbReference type="Gene3D" id="3.40.50.720">
    <property type="entry name" value="NAD(P)-binding Rossmann-like Domain"/>
    <property type="match status" value="1"/>
</dbReference>
<dbReference type="Proteomes" id="UP000198967">
    <property type="component" value="Unassembled WGS sequence"/>
</dbReference>
<keyword evidence="2" id="KW-0560">Oxidoreductase</keyword>
<dbReference type="InterPro" id="IPR020904">
    <property type="entry name" value="Sc_DH/Rdtase_CS"/>
</dbReference>
<dbReference type="OrthoDB" id="517007at2"/>
<comment type="similarity">
    <text evidence="1">Belongs to the short-chain dehydrogenases/reductases (SDR) family.</text>
</comment>
<accession>A0A1G7XZ55</accession>
<evidence type="ECO:0000256" key="2">
    <source>
        <dbReference type="ARBA" id="ARBA00023002"/>
    </source>
</evidence>
<dbReference type="PANTHER" id="PTHR42760:SF133">
    <property type="entry name" value="3-OXOACYL-[ACYL-CARRIER-PROTEIN] REDUCTASE"/>
    <property type="match status" value="1"/>
</dbReference>
<dbReference type="SMART" id="SM00822">
    <property type="entry name" value="PKS_KR"/>
    <property type="match status" value="1"/>
</dbReference>
<feature type="domain" description="Ketoreductase" evidence="3">
    <location>
        <begin position="31"/>
        <end position="208"/>
    </location>
</feature>
<evidence type="ECO:0000259" key="3">
    <source>
        <dbReference type="SMART" id="SM00822"/>
    </source>
</evidence>
<sequence>MSEPTAQRERASESTTRRVRTPAEIFDLTGRTALVTGASSGLGARFAQTLAAAGATVWAAARRKERLEALAAGEPRIRPVAGDVSSEADRVALMERIVAETGPLDVLVNNAGVGSGAKPLHEESAAFAQVLETNLTGPFHLAQLAARAADGRELSIVNVSSIVGVVATAPRGGASYAAGKAGLIGLTRQLAGHWGTRGVRANALAPGWFRTEMNDAMFDDPASVKWIERNTMVRRAGTPAELDGALLFLASSASTYCTGQVLAIDGGWTAR</sequence>
<dbReference type="FunFam" id="3.40.50.720:FF:000084">
    <property type="entry name" value="Short-chain dehydrogenase reductase"/>
    <property type="match status" value="1"/>
</dbReference>
<protein>
    <recommendedName>
        <fullName evidence="3">Ketoreductase domain-containing protein</fullName>
    </recommendedName>
</protein>
<dbReference type="RefSeq" id="WP_093088629.1">
    <property type="nucleotide sequence ID" value="NZ_FNBE01000016.1"/>
</dbReference>
<gene>
    <name evidence="4" type="ORF">SAMN05216377_116134</name>
</gene>
<name>A0A1G7XZ55_PSEOR</name>
<dbReference type="GO" id="GO:0016616">
    <property type="term" value="F:oxidoreductase activity, acting on the CH-OH group of donors, NAD or NADP as acceptor"/>
    <property type="evidence" value="ECO:0007669"/>
    <property type="project" value="TreeGrafter"/>
</dbReference>
<organism evidence="4 5">
    <name type="scientific">Pseudonocardia oroxyli</name>
    <dbReference type="NCBI Taxonomy" id="366584"/>
    <lineage>
        <taxon>Bacteria</taxon>
        <taxon>Bacillati</taxon>
        <taxon>Actinomycetota</taxon>
        <taxon>Actinomycetes</taxon>
        <taxon>Pseudonocardiales</taxon>
        <taxon>Pseudonocardiaceae</taxon>
        <taxon>Pseudonocardia</taxon>
    </lineage>
</organism>
<dbReference type="InterPro" id="IPR036291">
    <property type="entry name" value="NAD(P)-bd_dom_sf"/>
</dbReference>
<dbReference type="STRING" id="366584.SAMN05216377_116134"/>
<reference evidence="4 5" key="1">
    <citation type="submission" date="2016-10" db="EMBL/GenBank/DDBJ databases">
        <authorList>
            <person name="de Groot N.N."/>
        </authorList>
    </citation>
    <scope>NUCLEOTIDE SEQUENCE [LARGE SCALE GENOMIC DNA]</scope>
    <source>
        <strain evidence="4 5">CGMCC 4.3143</strain>
    </source>
</reference>
<dbReference type="PROSITE" id="PS00061">
    <property type="entry name" value="ADH_SHORT"/>
    <property type="match status" value="1"/>
</dbReference>
<keyword evidence="5" id="KW-1185">Reference proteome</keyword>
<proteinExistence type="inferred from homology"/>
<evidence type="ECO:0000313" key="5">
    <source>
        <dbReference type="Proteomes" id="UP000198967"/>
    </source>
</evidence>
<dbReference type="InterPro" id="IPR057326">
    <property type="entry name" value="KR_dom"/>
</dbReference>
<dbReference type="PRINTS" id="PR00081">
    <property type="entry name" value="GDHRDH"/>
</dbReference>
<dbReference type="InterPro" id="IPR002347">
    <property type="entry name" value="SDR_fam"/>
</dbReference>